<dbReference type="AlphaFoldDB" id="A0A804I5Z8"/>
<evidence type="ECO:0000313" key="3">
    <source>
        <dbReference type="Proteomes" id="UP000012960"/>
    </source>
</evidence>
<gene>
    <name evidence="1" type="ORF">GSMUA_77950.1</name>
</gene>
<evidence type="ECO:0000313" key="2">
    <source>
        <dbReference type="EnsemblPlants" id="Ma02_p23210.1"/>
    </source>
</evidence>
<dbReference type="EnsemblPlants" id="Ma02_t23210.1">
    <property type="protein sequence ID" value="Ma02_p23210.1"/>
    <property type="gene ID" value="Ma02_g23210"/>
</dbReference>
<reference evidence="1" key="1">
    <citation type="submission" date="2021-03" db="EMBL/GenBank/DDBJ databases">
        <authorList>
            <consortium name="Genoscope - CEA"/>
            <person name="William W."/>
        </authorList>
    </citation>
    <scope>NUCLEOTIDE SEQUENCE</scope>
    <source>
        <strain evidence="1">Doubled-haploid Pahang</strain>
    </source>
</reference>
<proteinExistence type="predicted"/>
<dbReference type="InParanoid" id="A0A804I5Z8"/>
<keyword evidence="3" id="KW-1185">Reference proteome</keyword>
<dbReference type="EMBL" id="HG996467">
    <property type="protein sequence ID" value="CAG1862901.1"/>
    <property type="molecule type" value="Genomic_DNA"/>
</dbReference>
<sequence>MPAGLMLRETLKREKRMEKMMHLPLVPGGPGERHKAAGLQIFDNLVANDGQYDHQNMVLKRRVDLYF</sequence>
<dbReference type="Gramene" id="Ma02_t23210.1">
    <property type="protein sequence ID" value="Ma02_p23210.1"/>
    <property type="gene ID" value="Ma02_g23210"/>
</dbReference>
<protein>
    <submittedName>
        <fullName evidence="1">(wild Malaysian banana) hypothetical protein</fullName>
    </submittedName>
</protein>
<name>A0A804I5Z8_MUSAM</name>
<reference evidence="2" key="2">
    <citation type="submission" date="2021-05" db="UniProtKB">
        <authorList>
            <consortium name="EnsemblPlants"/>
        </authorList>
    </citation>
    <scope>IDENTIFICATION</scope>
    <source>
        <strain evidence="2">subsp. malaccensis</strain>
    </source>
</reference>
<accession>A0A804I5Z8</accession>
<evidence type="ECO:0000313" key="1">
    <source>
        <dbReference type="EMBL" id="CAG1862901.1"/>
    </source>
</evidence>
<dbReference type="Proteomes" id="UP000012960">
    <property type="component" value="Unplaced"/>
</dbReference>
<organism evidence="2 3">
    <name type="scientific">Musa acuminata subsp. malaccensis</name>
    <name type="common">Wild banana</name>
    <name type="synonym">Musa malaccensis</name>
    <dbReference type="NCBI Taxonomy" id="214687"/>
    <lineage>
        <taxon>Eukaryota</taxon>
        <taxon>Viridiplantae</taxon>
        <taxon>Streptophyta</taxon>
        <taxon>Embryophyta</taxon>
        <taxon>Tracheophyta</taxon>
        <taxon>Spermatophyta</taxon>
        <taxon>Magnoliopsida</taxon>
        <taxon>Liliopsida</taxon>
        <taxon>Zingiberales</taxon>
        <taxon>Musaceae</taxon>
        <taxon>Musa</taxon>
    </lineage>
</organism>